<evidence type="ECO:0000256" key="1">
    <source>
        <dbReference type="SAM" id="Phobius"/>
    </source>
</evidence>
<dbReference type="Pfam" id="PF10745">
    <property type="entry name" value="DUF2530"/>
    <property type="match status" value="1"/>
</dbReference>
<keyword evidence="3" id="KW-1185">Reference proteome</keyword>
<evidence type="ECO:0008006" key="4">
    <source>
        <dbReference type="Google" id="ProtNLM"/>
    </source>
</evidence>
<dbReference type="AlphaFoldDB" id="A0A918EAK1"/>
<dbReference type="RefSeq" id="WP_229794861.1">
    <property type="nucleotide sequence ID" value="NZ_BMRG01000001.1"/>
</dbReference>
<feature type="transmembrane region" description="Helical" evidence="1">
    <location>
        <begin position="25"/>
        <end position="46"/>
    </location>
</feature>
<reference evidence="2" key="1">
    <citation type="journal article" date="2014" name="Int. J. Syst. Evol. Microbiol.">
        <title>Complete genome sequence of Corynebacterium casei LMG S-19264T (=DSM 44701T), isolated from a smear-ripened cheese.</title>
        <authorList>
            <consortium name="US DOE Joint Genome Institute (JGI-PGF)"/>
            <person name="Walter F."/>
            <person name="Albersmeier A."/>
            <person name="Kalinowski J."/>
            <person name="Ruckert C."/>
        </authorList>
    </citation>
    <scope>NUCLEOTIDE SEQUENCE</scope>
    <source>
        <strain evidence="2">JCM 3313</strain>
    </source>
</reference>
<gene>
    <name evidence="2" type="ORF">GCM10010185_01870</name>
</gene>
<accession>A0A918EAK1</accession>
<evidence type="ECO:0000313" key="3">
    <source>
        <dbReference type="Proteomes" id="UP000639606"/>
    </source>
</evidence>
<name>A0A918EAK1_9PSEU</name>
<organism evidence="2 3">
    <name type="scientific">Saccharothrix coeruleofusca</name>
    <dbReference type="NCBI Taxonomy" id="33919"/>
    <lineage>
        <taxon>Bacteria</taxon>
        <taxon>Bacillati</taxon>
        <taxon>Actinomycetota</taxon>
        <taxon>Actinomycetes</taxon>
        <taxon>Pseudonocardiales</taxon>
        <taxon>Pseudonocardiaceae</taxon>
        <taxon>Saccharothrix</taxon>
    </lineage>
</organism>
<proteinExistence type="predicted"/>
<dbReference type="InterPro" id="IPR019681">
    <property type="entry name" value="DUF2530"/>
</dbReference>
<dbReference type="EMBL" id="BMRG01000001">
    <property type="protein sequence ID" value="GGP34795.1"/>
    <property type="molecule type" value="Genomic_DNA"/>
</dbReference>
<reference evidence="2" key="2">
    <citation type="submission" date="2020-09" db="EMBL/GenBank/DDBJ databases">
        <authorList>
            <person name="Sun Q."/>
            <person name="Ohkuma M."/>
        </authorList>
    </citation>
    <scope>NUCLEOTIDE SEQUENCE</scope>
    <source>
        <strain evidence="2">JCM 3313</strain>
    </source>
</reference>
<feature type="transmembrane region" description="Helical" evidence="1">
    <location>
        <begin position="52"/>
        <end position="72"/>
    </location>
</feature>
<evidence type="ECO:0000313" key="2">
    <source>
        <dbReference type="EMBL" id="GGP34795.1"/>
    </source>
</evidence>
<keyword evidence="1" id="KW-0472">Membrane</keyword>
<protein>
    <recommendedName>
        <fullName evidence="4">DUF2530 domain-containing protein</fullName>
    </recommendedName>
</protein>
<dbReference type="Proteomes" id="UP000639606">
    <property type="component" value="Unassembled WGS sequence"/>
</dbReference>
<keyword evidence="1" id="KW-1133">Transmembrane helix</keyword>
<keyword evidence="1" id="KW-0812">Transmembrane</keyword>
<comment type="caution">
    <text evidence="2">The sequence shown here is derived from an EMBL/GenBank/DDBJ whole genome shotgun (WGS) entry which is preliminary data.</text>
</comment>
<sequence length="91" mass="9767">MAEQSLTPPPAPPPPPLPPRLLDPVPVIVAGTGLWFLAFLGVLLFARDNTTLLWTCLCGGLLGLIGYGVFSWQRAASRRGSRTAQRGLDRS</sequence>